<name>E6VTW3_PSEA9</name>
<dbReference type="PROSITE" id="PS50887">
    <property type="entry name" value="GGDEF"/>
    <property type="match status" value="1"/>
</dbReference>
<dbReference type="PANTHER" id="PTHR45138:SF9">
    <property type="entry name" value="DIGUANYLATE CYCLASE DGCM-RELATED"/>
    <property type="match status" value="1"/>
</dbReference>
<organism evidence="4 5">
    <name type="scientific">Pseudodesulfovibrio aespoeensis (strain ATCC 700646 / DSM 10631 / Aspo-2)</name>
    <name type="common">Desulfovibrio aespoeensis</name>
    <dbReference type="NCBI Taxonomy" id="643562"/>
    <lineage>
        <taxon>Bacteria</taxon>
        <taxon>Pseudomonadati</taxon>
        <taxon>Thermodesulfobacteriota</taxon>
        <taxon>Desulfovibrionia</taxon>
        <taxon>Desulfovibrionales</taxon>
        <taxon>Desulfovibrionaceae</taxon>
    </lineage>
</organism>
<reference evidence="5" key="1">
    <citation type="submission" date="2010-12" db="EMBL/GenBank/DDBJ databases">
        <title>Complete sequence of Desulfovibrio aespoeensis Aspo-2.</title>
        <authorList>
            <consortium name="US DOE Joint Genome Institute"/>
            <person name="Lucas S."/>
            <person name="Copeland A."/>
            <person name="Lapidus A."/>
            <person name="Cheng J.-F."/>
            <person name="Goodwin L."/>
            <person name="Pitluck S."/>
            <person name="Chertkov O."/>
            <person name="Misra M."/>
            <person name="Detter J.C."/>
            <person name="Han C."/>
            <person name="Tapia R."/>
            <person name="Land M."/>
            <person name="Hauser L."/>
            <person name="Kyrpides N."/>
            <person name="Ivanova N."/>
            <person name="Ovchinnikova G."/>
            <person name="Pedersen K."/>
            <person name="Jagevall S."/>
            <person name="Hazen T."/>
            <person name="Woyke T."/>
        </authorList>
    </citation>
    <scope>NUCLEOTIDE SEQUENCE [LARGE SCALE GENOMIC DNA]</scope>
    <source>
        <strain evidence="5">ATCC 700646 / DSM 10631 / Aspo-2</strain>
    </source>
</reference>
<sequence>MTPDKGHTTMDELEEVLSNFGMADDPNWVAVVLFVRNLLPRLSVYTDQKKAEIQHDILAELARCDFSRDHLEAVVAMLDMHIMQTIGALELEEALTQEKRSATELVNEMNMIIGSMQGHGERQNRKLNAFKEDTVGVIQSGGTRSHIVAKVRGMFQELIVEFREEARELQERTQALEHTANFDPLLTELHNRRALDAHVQASVLALRKGQGGPLSLMMIDVDHFKRVNDTFGHQAGDDVLHALARIITAHAIQYQGFAARYGGEELVVAVRNMPLDTAVLKAEALRMDVENYDFRTRTEGRLSEIPLQFTVSIGVAECRPDWDAARLISAADTAMYEAKAHGRNRVNAYRKP</sequence>
<dbReference type="NCBIfam" id="TIGR00254">
    <property type="entry name" value="GGDEF"/>
    <property type="match status" value="1"/>
</dbReference>
<dbReference type="EMBL" id="CP002431">
    <property type="protein sequence ID" value="ADU61055.1"/>
    <property type="molecule type" value="Genomic_DNA"/>
</dbReference>
<dbReference type="KEGG" id="das:Daes_0026"/>
<dbReference type="CDD" id="cd01949">
    <property type="entry name" value="GGDEF"/>
    <property type="match status" value="1"/>
</dbReference>
<dbReference type="InterPro" id="IPR029787">
    <property type="entry name" value="Nucleotide_cyclase"/>
</dbReference>
<dbReference type="FunFam" id="3.30.70.270:FF:000001">
    <property type="entry name" value="Diguanylate cyclase domain protein"/>
    <property type="match status" value="1"/>
</dbReference>
<comment type="catalytic activity">
    <reaction evidence="2">
        <text>2 GTP = 3',3'-c-di-GMP + 2 diphosphate</text>
        <dbReference type="Rhea" id="RHEA:24898"/>
        <dbReference type="ChEBI" id="CHEBI:33019"/>
        <dbReference type="ChEBI" id="CHEBI:37565"/>
        <dbReference type="ChEBI" id="CHEBI:58805"/>
        <dbReference type="EC" id="2.7.7.65"/>
    </reaction>
</comment>
<dbReference type="InterPro" id="IPR050469">
    <property type="entry name" value="Diguanylate_Cyclase"/>
</dbReference>
<dbReference type="STRING" id="643562.Daes_0026"/>
<dbReference type="RefSeq" id="WP_013512992.1">
    <property type="nucleotide sequence ID" value="NC_014844.1"/>
</dbReference>
<evidence type="ECO:0000256" key="1">
    <source>
        <dbReference type="ARBA" id="ARBA00012528"/>
    </source>
</evidence>
<dbReference type="Gene3D" id="3.30.70.270">
    <property type="match status" value="1"/>
</dbReference>
<dbReference type="InterPro" id="IPR000160">
    <property type="entry name" value="GGDEF_dom"/>
</dbReference>
<evidence type="ECO:0000313" key="5">
    <source>
        <dbReference type="Proteomes" id="UP000002191"/>
    </source>
</evidence>
<gene>
    <name evidence="4" type="ordered locus">Daes_0026</name>
</gene>
<dbReference type="HOGENOM" id="CLU_777852_0_0_7"/>
<proteinExistence type="predicted"/>
<evidence type="ECO:0000313" key="4">
    <source>
        <dbReference type="EMBL" id="ADU61055.1"/>
    </source>
</evidence>
<dbReference type="eggNOG" id="COG3706">
    <property type="taxonomic scope" value="Bacteria"/>
</dbReference>
<feature type="domain" description="GGDEF" evidence="3">
    <location>
        <begin position="212"/>
        <end position="351"/>
    </location>
</feature>
<evidence type="ECO:0000256" key="2">
    <source>
        <dbReference type="ARBA" id="ARBA00034247"/>
    </source>
</evidence>
<dbReference type="AlphaFoldDB" id="E6VTW3"/>
<accession>E6VTW3</accession>
<dbReference type="SMART" id="SM00267">
    <property type="entry name" value="GGDEF"/>
    <property type="match status" value="1"/>
</dbReference>
<reference evidence="4 5" key="2">
    <citation type="journal article" date="2014" name="Genome Announc.">
        <title>Complete Genome Sequence of the Subsurface, Mesophilic Sulfate-Reducing Bacterium Desulfovibrio aespoeensis Aspo-2.</title>
        <authorList>
            <person name="Pedersen K."/>
            <person name="Bengtsson A."/>
            <person name="Edlund J."/>
            <person name="Rabe L."/>
            <person name="Hazen T."/>
            <person name="Chakraborty R."/>
            <person name="Goodwin L."/>
            <person name="Shapiro N."/>
        </authorList>
    </citation>
    <scope>NUCLEOTIDE SEQUENCE [LARGE SCALE GENOMIC DNA]</scope>
    <source>
        <strain evidence="5">ATCC 700646 / DSM 10631 / Aspo-2</strain>
    </source>
</reference>
<dbReference type="GO" id="GO:0052621">
    <property type="term" value="F:diguanylate cyclase activity"/>
    <property type="evidence" value="ECO:0007669"/>
    <property type="project" value="UniProtKB-EC"/>
</dbReference>
<dbReference type="PANTHER" id="PTHR45138">
    <property type="entry name" value="REGULATORY COMPONENTS OF SENSORY TRANSDUCTION SYSTEM"/>
    <property type="match status" value="1"/>
</dbReference>
<dbReference type="Pfam" id="PF00990">
    <property type="entry name" value="GGDEF"/>
    <property type="match status" value="1"/>
</dbReference>
<dbReference type="EC" id="2.7.7.65" evidence="1"/>
<keyword evidence="5" id="KW-1185">Reference proteome</keyword>
<protein>
    <recommendedName>
        <fullName evidence="1">diguanylate cyclase</fullName>
        <ecNumber evidence="1">2.7.7.65</ecNumber>
    </recommendedName>
</protein>
<dbReference type="InterPro" id="IPR043128">
    <property type="entry name" value="Rev_trsase/Diguanyl_cyclase"/>
</dbReference>
<dbReference type="Proteomes" id="UP000002191">
    <property type="component" value="Chromosome"/>
</dbReference>
<dbReference type="SUPFAM" id="SSF55073">
    <property type="entry name" value="Nucleotide cyclase"/>
    <property type="match status" value="1"/>
</dbReference>
<evidence type="ECO:0000259" key="3">
    <source>
        <dbReference type="PROSITE" id="PS50887"/>
    </source>
</evidence>